<feature type="transmembrane region" description="Helical" evidence="6">
    <location>
        <begin position="99"/>
        <end position="125"/>
    </location>
</feature>
<keyword evidence="3" id="KW-0732">Signal</keyword>
<accession>A0A811FZH8</accession>
<dbReference type="Pfam" id="PF00746">
    <property type="entry name" value="Gram_pos_anchor"/>
    <property type="match status" value="1"/>
</dbReference>
<keyword evidence="4" id="KW-0572">Peptidoglycan-anchor</keyword>
<evidence type="ECO:0000259" key="7">
    <source>
        <dbReference type="Pfam" id="PF00746"/>
    </source>
</evidence>
<evidence type="ECO:0000313" key="9">
    <source>
        <dbReference type="Proteomes" id="UP000480222"/>
    </source>
</evidence>
<keyword evidence="1" id="KW-0134">Cell wall</keyword>
<evidence type="ECO:0000256" key="3">
    <source>
        <dbReference type="ARBA" id="ARBA00022729"/>
    </source>
</evidence>
<feature type="transmembrane region" description="Helical" evidence="6">
    <location>
        <begin position="40"/>
        <end position="62"/>
    </location>
</feature>
<name>A0A811FZH8_CORDP</name>
<dbReference type="EMBL" id="CADDAV010000009">
    <property type="protein sequence ID" value="CAB0588475.1"/>
    <property type="molecule type" value="Genomic_DNA"/>
</dbReference>
<reference evidence="8 9" key="1">
    <citation type="submission" date="2020-02" db="EMBL/GenBank/DDBJ databases">
        <authorList>
            <person name="Brisse S."/>
        </authorList>
    </citation>
    <scope>NUCLEOTIDE SEQUENCE [LARGE SCALE GENOMIC DNA]</scope>
    <source>
        <strain evidence="8">CIP107547</strain>
    </source>
</reference>
<dbReference type="Proteomes" id="UP000480222">
    <property type="component" value="Unassembled WGS sequence"/>
</dbReference>
<evidence type="ECO:0000256" key="6">
    <source>
        <dbReference type="SAM" id="Phobius"/>
    </source>
</evidence>
<keyword evidence="2" id="KW-0964">Secreted</keyword>
<evidence type="ECO:0000256" key="1">
    <source>
        <dbReference type="ARBA" id="ARBA00022512"/>
    </source>
</evidence>
<sequence length="131" mass="14025">MLSCSSFGLLVLRVSLHDVRDFYMRLMMQGNSPRHENEDAWWKILVPAAVIGVGVALLPIIAGSSSISAHSPESQTPTAAKSEVPKETSNKAVPEKKMLAATGASVMGLVLAASLLMLLGLVLVLKRRKES</sequence>
<proteinExistence type="predicted"/>
<organism evidence="8 9">
    <name type="scientific">Corynebacterium diphtheriae</name>
    <dbReference type="NCBI Taxonomy" id="1717"/>
    <lineage>
        <taxon>Bacteria</taxon>
        <taxon>Bacillati</taxon>
        <taxon>Actinomycetota</taxon>
        <taxon>Actinomycetes</taxon>
        <taxon>Mycobacteriales</taxon>
        <taxon>Corynebacteriaceae</taxon>
        <taxon>Corynebacterium</taxon>
    </lineage>
</organism>
<comment type="caution">
    <text evidence="8">The sequence shown here is derived from an EMBL/GenBank/DDBJ whole genome shotgun (WGS) entry which is preliminary data.</text>
</comment>
<gene>
    <name evidence="8" type="ORF">CIP107547_00618</name>
</gene>
<keyword evidence="6" id="KW-0812">Transmembrane</keyword>
<feature type="region of interest" description="Disordered" evidence="5">
    <location>
        <begin position="66"/>
        <end position="93"/>
    </location>
</feature>
<feature type="compositionally biased region" description="Basic and acidic residues" evidence="5">
    <location>
        <begin position="83"/>
        <end position="93"/>
    </location>
</feature>
<dbReference type="NCBIfam" id="TIGR01167">
    <property type="entry name" value="LPXTG_anchor"/>
    <property type="match status" value="1"/>
</dbReference>
<evidence type="ECO:0000256" key="4">
    <source>
        <dbReference type="ARBA" id="ARBA00023088"/>
    </source>
</evidence>
<evidence type="ECO:0000256" key="2">
    <source>
        <dbReference type="ARBA" id="ARBA00022525"/>
    </source>
</evidence>
<dbReference type="InterPro" id="IPR019931">
    <property type="entry name" value="LPXTG_anchor"/>
</dbReference>
<protein>
    <submittedName>
        <fullName evidence="8">LPXTG cell wall anchor domain-containing protein</fullName>
    </submittedName>
</protein>
<evidence type="ECO:0000313" key="8">
    <source>
        <dbReference type="EMBL" id="CAB0588475.1"/>
    </source>
</evidence>
<keyword evidence="6" id="KW-1133">Transmembrane helix</keyword>
<keyword evidence="6" id="KW-0472">Membrane</keyword>
<evidence type="ECO:0000256" key="5">
    <source>
        <dbReference type="SAM" id="MobiDB-lite"/>
    </source>
</evidence>
<feature type="domain" description="Gram-positive cocci surface proteins LPxTG" evidence="7">
    <location>
        <begin position="102"/>
        <end position="130"/>
    </location>
</feature>
<dbReference type="AlphaFoldDB" id="A0A811FZH8"/>